<keyword evidence="9" id="KW-1185">Reference proteome</keyword>
<sequence>MARYDVYPNPDAAERKLIPYLLDVQNDYIDELTTRVVIPLRKEATFGPRARGLNPVLAVGADNVVLDTATMGAIPLSELRKPVANIRDQHALVLEALDTLFGAY</sequence>
<dbReference type="OrthoDB" id="9813510at2"/>
<dbReference type="Gene3D" id="2.30.30.110">
    <property type="match status" value="1"/>
</dbReference>
<evidence type="ECO:0000256" key="5">
    <source>
        <dbReference type="ARBA" id="ARBA00023163"/>
    </source>
</evidence>
<keyword evidence="5" id="KW-0804">Transcription</keyword>
<evidence type="ECO:0000256" key="3">
    <source>
        <dbReference type="ARBA" id="ARBA00022491"/>
    </source>
</evidence>
<dbReference type="AlphaFoldDB" id="A0A3N7HUE3"/>
<comment type="similarity">
    <text evidence="1">Belongs to the CcdB toxin family.</text>
</comment>
<dbReference type="GO" id="GO:0006276">
    <property type="term" value="P:plasmid maintenance"/>
    <property type="evidence" value="ECO:0007669"/>
    <property type="project" value="InterPro"/>
</dbReference>
<organism evidence="8 9">
    <name type="scientific">Piscinibacter terrae</name>
    <dbReference type="NCBI Taxonomy" id="2496871"/>
    <lineage>
        <taxon>Bacteria</taxon>
        <taxon>Pseudomonadati</taxon>
        <taxon>Pseudomonadota</taxon>
        <taxon>Betaproteobacteria</taxon>
        <taxon>Burkholderiales</taxon>
        <taxon>Sphaerotilaceae</taxon>
        <taxon>Piscinibacter</taxon>
    </lineage>
</organism>
<dbReference type="SUPFAM" id="SSF50118">
    <property type="entry name" value="Cell growth inhibitor/plasmid maintenance toxic component"/>
    <property type="match status" value="1"/>
</dbReference>
<evidence type="ECO:0000313" key="9">
    <source>
        <dbReference type="Proteomes" id="UP000267464"/>
    </source>
</evidence>
<dbReference type="InterPro" id="IPR011067">
    <property type="entry name" value="Plasmid_toxin/cell-grow_inhib"/>
</dbReference>
<name>A0A3N7HUE3_9BURK</name>
<keyword evidence="3" id="KW-0678">Repressor</keyword>
<evidence type="ECO:0000256" key="7">
    <source>
        <dbReference type="ARBA" id="ARBA00033135"/>
    </source>
</evidence>
<dbReference type="Proteomes" id="UP000267464">
    <property type="component" value="Unassembled WGS sequence"/>
</dbReference>
<reference evidence="8 9" key="2">
    <citation type="submission" date="2018-12" db="EMBL/GenBank/DDBJ databases">
        <title>Rhizobacter gummiphilus sp. nov., a rubber-degrading bacterium isolated from the soil of a botanical garden in Japan.</title>
        <authorList>
            <person name="Shunsuke S.S."/>
        </authorList>
    </citation>
    <scope>NUCLEOTIDE SEQUENCE [LARGE SCALE GENOMIC DNA]</scope>
    <source>
        <strain evidence="8 9">S-16</strain>
    </source>
</reference>
<evidence type="ECO:0000313" key="8">
    <source>
        <dbReference type="EMBL" id="RQP25884.1"/>
    </source>
</evidence>
<proteinExistence type="inferred from homology"/>
<protein>
    <recommendedName>
        <fullName evidence="2">Toxin CcdB</fullName>
    </recommendedName>
    <alternativeName>
        <fullName evidence="7">Cytotoxic protein CcdB</fullName>
    </alternativeName>
    <alternativeName>
        <fullName evidence="6">Protein LetD</fullName>
    </alternativeName>
</protein>
<dbReference type="RefSeq" id="WP_124538552.1">
    <property type="nucleotide sequence ID" value="NZ_QUSW01000001.1"/>
</dbReference>
<comment type="caution">
    <text evidence="8">The sequence shown here is derived from an EMBL/GenBank/DDBJ whole genome shotgun (WGS) entry which is preliminary data.</text>
</comment>
<keyword evidence="4" id="KW-0805">Transcription regulation</keyword>
<evidence type="ECO:0000256" key="2">
    <source>
        <dbReference type="ARBA" id="ARBA00015075"/>
    </source>
</evidence>
<dbReference type="InterPro" id="IPR002712">
    <property type="entry name" value="CcdB"/>
</dbReference>
<reference evidence="8 9" key="1">
    <citation type="submission" date="2018-08" db="EMBL/GenBank/DDBJ databases">
        <authorList>
            <person name="Khan S.A."/>
            <person name="Jeon C.O."/>
            <person name="Chun B.H."/>
            <person name="Jeong S.E."/>
        </authorList>
    </citation>
    <scope>NUCLEOTIDE SEQUENCE [LARGE SCALE GENOMIC DNA]</scope>
    <source>
        <strain evidence="8 9">S-16</strain>
    </source>
</reference>
<evidence type="ECO:0000256" key="1">
    <source>
        <dbReference type="ARBA" id="ARBA00005230"/>
    </source>
</evidence>
<evidence type="ECO:0000256" key="4">
    <source>
        <dbReference type="ARBA" id="ARBA00023015"/>
    </source>
</evidence>
<dbReference type="Pfam" id="PF01845">
    <property type="entry name" value="CcdB"/>
    <property type="match status" value="1"/>
</dbReference>
<dbReference type="GO" id="GO:0008657">
    <property type="term" value="F:DNA topoisomerase type II (double strand cut, ATP-hydrolyzing) inhibitor activity"/>
    <property type="evidence" value="ECO:0007669"/>
    <property type="project" value="InterPro"/>
</dbReference>
<accession>A0A3N7HUE3</accession>
<evidence type="ECO:0000256" key="6">
    <source>
        <dbReference type="ARBA" id="ARBA00029628"/>
    </source>
</evidence>
<dbReference type="EMBL" id="QUSW01000001">
    <property type="protein sequence ID" value="RQP25884.1"/>
    <property type="molecule type" value="Genomic_DNA"/>
</dbReference>
<gene>
    <name evidence="8" type="ORF">DZC73_02195</name>
</gene>